<dbReference type="AlphaFoldDB" id="A0A4U9WER1"/>
<name>A0A4U9WER1_SERFO</name>
<dbReference type="EMBL" id="CABEEZ010000143">
    <property type="protein sequence ID" value="VTR57426.1"/>
    <property type="molecule type" value="Genomic_DNA"/>
</dbReference>
<protein>
    <submittedName>
        <fullName evidence="1">Uncharacterized protein</fullName>
    </submittedName>
</protein>
<organism evidence="1">
    <name type="scientific">Serratia fonticola</name>
    <dbReference type="NCBI Taxonomy" id="47917"/>
    <lineage>
        <taxon>Bacteria</taxon>
        <taxon>Pseudomonadati</taxon>
        <taxon>Pseudomonadota</taxon>
        <taxon>Gammaproteobacteria</taxon>
        <taxon>Enterobacterales</taxon>
        <taxon>Yersiniaceae</taxon>
        <taxon>Serratia</taxon>
    </lineage>
</organism>
<proteinExistence type="predicted"/>
<gene>
    <name evidence="1" type="ORF">NCTC12965_07363</name>
</gene>
<sequence>MNKKKVIIVISDGEDEVDPAIVAEEFHARGMCDVIKSGLKSGSLYQKK</sequence>
<reference evidence="1" key="1">
    <citation type="submission" date="2019-05" db="EMBL/GenBank/DDBJ databases">
        <authorList>
            <consortium name="Pathogen Informatics"/>
        </authorList>
    </citation>
    <scope>NUCLEOTIDE SEQUENCE [LARGE SCALE GENOMIC DNA]</scope>
    <source>
        <strain evidence="1">NCTC12965</strain>
    </source>
</reference>
<evidence type="ECO:0000313" key="1">
    <source>
        <dbReference type="EMBL" id="VTR57426.1"/>
    </source>
</evidence>
<accession>A0A4U9WER1</accession>